<organism evidence="1 2">
    <name type="scientific">Apiospora marii</name>
    <dbReference type="NCBI Taxonomy" id="335849"/>
    <lineage>
        <taxon>Eukaryota</taxon>
        <taxon>Fungi</taxon>
        <taxon>Dikarya</taxon>
        <taxon>Ascomycota</taxon>
        <taxon>Pezizomycotina</taxon>
        <taxon>Sordariomycetes</taxon>
        <taxon>Xylariomycetidae</taxon>
        <taxon>Amphisphaeriales</taxon>
        <taxon>Apiosporaceae</taxon>
        <taxon>Apiospora</taxon>
    </lineage>
</organism>
<dbReference type="EMBL" id="JAQQWI010000019">
    <property type="protein sequence ID" value="KAK7998998.1"/>
    <property type="molecule type" value="Genomic_DNA"/>
</dbReference>
<proteinExistence type="predicted"/>
<dbReference type="Proteomes" id="UP001396898">
    <property type="component" value="Unassembled WGS sequence"/>
</dbReference>
<reference evidence="1 2" key="1">
    <citation type="submission" date="2023-01" db="EMBL/GenBank/DDBJ databases">
        <title>Analysis of 21 Apiospora genomes using comparative genomics revels a genus with tremendous synthesis potential of carbohydrate active enzymes and secondary metabolites.</title>
        <authorList>
            <person name="Sorensen T."/>
        </authorList>
    </citation>
    <scope>NUCLEOTIDE SEQUENCE [LARGE SCALE GENOMIC DNA]</scope>
    <source>
        <strain evidence="1 2">CBS 20057</strain>
    </source>
</reference>
<protein>
    <submittedName>
        <fullName evidence="1">Uncharacterized protein</fullName>
    </submittedName>
</protein>
<keyword evidence="2" id="KW-1185">Reference proteome</keyword>
<name>A0ABR1R459_9PEZI</name>
<gene>
    <name evidence="1" type="ORF">PG991_014673</name>
</gene>
<evidence type="ECO:0000313" key="1">
    <source>
        <dbReference type="EMBL" id="KAK7998998.1"/>
    </source>
</evidence>
<sequence>MRLTHALVVLAGFFCHILHQTSFRLSESAPVAESGGTTNGLTNVSWPSLITKLHVFYGACFAFSYHQVYKVFWGFCMYNDGTDCEALGRRAQGLFSLASAAYIALSRPIADAMTGWEN</sequence>
<evidence type="ECO:0000313" key="2">
    <source>
        <dbReference type="Proteomes" id="UP001396898"/>
    </source>
</evidence>
<accession>A0ABR1R459</accession>
<comment type="caution">
    <text evidence="1">The sequence shown here is derived from an EMBL/GenBank/DDBJ whole genome shotgun (WGS) entry which is preliminary data.</text>
</comment>